<gene>
    <name evidence="1" type="ORF">Pan44_42860</name>
</gene>
<dbReference type="RefSeq" id="WP_145033378.1">
    <property type="nucleotide sequence ID" value="NZ_CP036271.1"/>
</dbReference>
<name>A0A517SJD5_9PLAN</name>
<dbReference type="AlphaFoldDB" id="A0A517SJD5"/>
<accession>A0A517SJD5</accession>
<keyword evidence="2" id="KW-1185">Reference proteome</keyword>
<proteinExistence type="predicted"/>
<evidence type="ECO:0000313" key="1">
    <source>
        <dbReference type="EMBL" id="QDT56234.1"/>
    </source>
</evidence>
<dbReference type="Proteomes" id="UP000315700">
    <property type="component" value="Chromosome"/>
</dbReference>
<dbReference type="KEGG" id="ccos:Pan44_42860"/>
<dbReference type="InParanoid" id="A0A517SJD5"/>
<organism evidence="1 2">
    <name type="scientific">Caulifigura coniformis</name>
    <dbReference type="NCBI Taxonomy" id="2527983"/>
    <lineage>
        <taxon>Bacteria</taxon>
        <taxon>Pseudomonadati</taxon>
        <taxon>Planctomycetota</taxon>
        <taxon>Planctomycetia</taxon>
        <taxon>Planctomycetales</taxon>
        <taxon>Planctomycetaceae</taxon>
        <taxon>Caulifigura</taxon>
    </lineage>
</organism>
<reference evidence="1 2" key="1">
    <citation type="submission" date="2019-02" db="EMBL/GenBank/DDBJ databases">
        <title>Deep-cultivation of Planctomycetes and their phenomic and genomic characterization uncovers novel biology.</title>
        <authorList>
            <person name="Wiegand S."/>
            <person name="Jogler M."/>
            <person name="Boedeker C."/>
            <person name="Pinto D."/>
            <person name="Vollmers J."/>
            <person name="Rivas-Marin E."/>
            <person name="Kohn T."/>
            <person name="Peeters S.H."/>
            <person name="Heuer A."/>
            <person name="Rast P."/>
            <person name="Oberbeckmann S."/>
            <person name="Bunk B."/>
            <person name="Jeske O."/>
            <person name="Meyerdierks A."/>
            <person name="Storesund J.E."/>
            <person name="Kallscheuer N."/>
            <person name="Luecker S."/>
            <person name="Lage O.M."/>
            <person name="Pohl T."/>
            <person name="Merkel B.J."/>
            <person name="Hornburger P."/>
            <person name="Mueller R.-W."/>
            <person name="Bruemmer F."/>
            <person name="Labrenz M."/>
            <person name="Spormann A.M."/>
            <person name="Op den Camp H."/>
            <person name="Overmann J."/>
            <person name="Amann R."/>
            <person name="Jetten M.S.M."/>
            <person name="Mascher T."/>
            <person name="Medema M.H."/>
            <person name="Devos D.P."/>
            <person name="Kaster A.-K."/>
            <person name="Ovreas L."/>
            <person name="Rohde M."/>
            <person name="Galperin M.Y."/>
            <person name="Jogler C."/>
        </authorList>
    </citation>
    <scope>NUCLEOTIDE SEQUENCE [LARGE SCALE GENOMIC DNA]</scope>
    <source>
        <strain evidence="1 2">Pan44</strain>
    </source>
</reference>
<dbReference type="EMBL" id="CP036271">
    <property type="protein sequence ID" value="QDT56234.1"/>
    <property type="molecule type" value="Genomic_DNA"/>
</dbReference>
<sequence length="125" mass="13159">MSTSPAANIEALNAILVETGLLMLQISQGSVKSAAAVERVCALVAADVQKRVAEIAAQRPTANALRGVESQRAMLGAFELNLRRAAHEMNATLARFLPTPTSGTYSPERGRLASAGAWMNVRSAP</sequence>
<protein>
    <submittedName>
        <fullName evidence="1">Uncharacterized protein</fullName>
    </submittedName>
</protein>
<evidence type="ECO:0000313" key="2">
    <source>
        <dbReference type="Proteomes" id="UP000315700"/>
    </source>
</evidence>